<dbReference type="InterPro" id="IPR029066">
    <property type="entry name" value="PLP-binding_barrel"/>
</dbReference>
<feature type="binding site" evidence="5">
    <location>
        <position position="310"/>
    </location>
    <ligand>
        <name>substrate</name>
    </ligand>
</feature>
<dbReference type="InterPro" id="IPR022653">
    <property type="entry name" value="De-COase2_pyr-phos_BS"/>
</dbReference>
<dbReference type="EC" id="4.1.1.20" evidence="5 6"/>
<keyword evidence="5" id="KW-0028">Amino-acid biosynthesis</keyword>
<evidence type="ECO:0000256" key="7">
    <source>
        <dbReference type="RuleBase" id="RU003738"/>
    </source>
</evidence>
<keyword evidence="3 5" id="KW-0663">Pyridoxal phosphate</keyword>
<dbReference type="InterPro" id="IPR022644">
    <property type="entry name" value="De-COase2_N"/>
</dbReference>
<reference evidence="9 10" key="1">
    <citation type="submission" date="2018-05" db="EMBL/GenBank/DDBJ databases">
        <title>Animal gut microbial communities from fecal samples from Wisconsin, USA.</title>
        <authorList>
            <person name="Neumann A."/>
        </authorList>
    </citation>
    <scope>NUCLEOTIDE SEQUENCE [LARGE SCALE GENOMIC DNA]</scope>
    <source>
        <strain evidence="9 10">UWS4</strain>
    </source>
</reference>
<evidence type="ECO:0000313" key="10">
    <source>
        <dbReference type="Proteomes" id="UP000245523"/>
    </source>
</evidence>
<gene>
    <name evidence="5" type="primary">lysA</name>
    <name evidence="9" type="ORF">B0H50_104112</name>
</gene>
<dbReference type="SUPFAM" id="SSF51419">
    <property type="entry name" value="PLP-binding barrel"/>
    <property type="match status" value="1"/>
</dbReference>
<dbReference type="Gene3D" id="3.20.20.10">
    <property type="entry name" value="Alanine racemase"/>
    <property type="match status" value="1"/>
</dbReference>
<dbReference type="EMBL" id="QGHD01000004">
    <property type="protein sequence ID" value="PWL03688.1"/>
    <property type="molecule type" value="Genomic_DNA"/>
</dbReference>
<dbReference type="PROSITE" id="PS00879">
    <property type="entry name" value="ODR_DC_2_2"/>
    <property type="match status" value="1"/>
</dbReference>
<accession>A0ABX5LRX7</accession>
<comment type="catalytic activity">
    <reaction evidence="5 7">
        <text>meso-2,6-diaminopimelate + H(+) = L-lysine + CO2</text>
        <dbReference type="Rhea" id="RHEA:15101"/>
        <dbReference type="ChEBI" id="CHEBI:15378"/>
        <dbReference type="ChEBI" id="CHEBI:16526"/>
        <dbReference type="ChEBI" id="CHEBI:32551"/>
        <dbReference type="ChEBI" id="CHEBI:57791"/>
        <dbReference type="EC" id="4.1.1.20"/>
    </reaction>
</comment>
<dbReference type="HAMAP" id="MF_02120">
    <property type="entry name" value="LysA"/>
    <property type="match status" value="1"/>
</dbReference>
<feature type="binding site" evidence="5">
    <location>
        <position position="270"/>
    </location>
    <ligand>
        <name>substrate</name>
    </ligand>
</feature>
<dbReference type="PRINTS" id="PR01179">
    <property type="entry name" value="ODADCRBXLASE"/>
</dbReference>
<organism evidence="9 10">
    <name type="scientific">Hallerella porci</name>
    <dbReference type="NCBI Taxonomy" id="1945871"/>
    <lineage>
        <taxon>Bacteria</taxon>
        <taxon>Pseudomonadati</taxon>
        <taxon>Fibrobacterota</taxon>
        <taxon>Fibrobacteria</taxon>
        <taxon>Fibrobacterales</taxon>
        <taxon>Fibrobacteraceae</taxon>
        <taxon>Hallerella</taxon>
    </lineage>
</organism>
<keyword evidence="10" id="KW-1185">Reference proteome</keyword>
<dbReference type="NCBIfam" id="TIGR01048">
    <property type="entry name" value="lysA"/>
    <property type="match status" value="1"/>
</dbReference>
<evidence type="ECO:0000313" key="9">
    <source>
        <dbReference type="EMBL" id="PWL03688.1"/>
    </source>
</evidence>
<evidence type="ECO:0000256" key="5">
    <source>
        <dbReference type="HAMAP-Rule" id="MF_02120"/>
    </source>
</evidence>
<dbReference type="SUPFAM" id="SSF50621">
    <property type="entry name" value="Alanine racemase C-terminal domain-like"/>
    <property type="match status" value="1"/>
</dbReference>
<feature type="binding site" evidence="5">
    <location>
        <position position="340"/>
    </location>
    <ligand>
        <name>substrate</name>
    </ligand>
</feature>
<name>A0ABX5LRX7_9BACT</name>
<keyword evidence="4 5" id="KW-0456">Lyase</keyword>
<dbReference type="PROSITE" id="PS00878">
    <property type="entry name" value="ODR_DC_2_1"/>
    <property type="match status" value="1"/>
</dbReference>
<feature type="binding site" evidence="5">
    <location>
        <begin position="267"/>
        <end position="270"/>
    </location>
    <ligand>
        <name>pyridoxal 5'-phosphate</name>
        <dbReference type="ChEBI" id="CHEBI:597326"/>
    </ligand>
</feature>
<dbReference type="Pfam" id="PF02784">
    <property type="entry name" value="Orn_Arg_deC_N"/>
    <property type="match status" value="1"/>
</dbReference>
<dbReference type="InterPro" id="IPR009006">
    <property type="entry name" value="Ala_racemase/Decarboxylase_C"/>
</dbReference>
<comment type="caution">
    <text evidence="9">The sequence shown here is derived from an EMBL/GenBank/DDBJ whole genome shotgun (WGS) entry which is preliminary data.</text>
</comment>
<dbReference type="InterPro" id="IPR022657">
    <property type="entry name" value="De-COase2_CS"/>
</dbReference>
<dbReference type="PRINTS" id="PR01181">
    <property type="entry name" value="DAPDCRBXLASE"/>
</dbReference>
<dbReference type="Gene3D" id="2.40.37.10">
    <property type="entry name" value="Lyase, Ornithine Decarboxylase, Chain A, domain 1"/>
    <property type="match status" value="1"/>
</dbReference>
<evidence type="ECO:0000256" key="2">
    <source>
        <dbReference type="ARBA" id="ARBA00022793"/>
    </source>
</evidence>
<feature type="binding site" evidence="5">
    <location>
        <position position="306"/>
    </location>
    <ligand>
        <name>substrate</name>
    </ligand>
</feature>
<protein>
    <recommendedName>
        <fullName evidence="5 6">Diaminopimelate decarboxylase</fullName>
        <shortName evidence="5">DAP decarboxylase</shortName>
        <shortName evidence="5">DAPDC</shortName>
        <ecNumber evidence="5 6">4.1.1.20</ecNumber>
    </recommendedName>
</protein>
<comment type="function">
    <text evidence="5">Specifically catalyzes the decarboxylation of meso-diaminopimelate (meso-DAP) to L-lysine.</text>
</comment>
<dbReference type="PANTHER" id="PTHR43727">
    <property type="entry name" value="DIAMINOPIMELATE DECARBOXYLASE"/>
    <property type="match status" value="1"/>
</dbReference>
<dbReference type="Proteomes" id="UP000245523">
    <property type="component" value="Unassembled WGS sequence"/>
</dbReference>
<dbReference type="InterPro" id="IPR000183">
    <property type="entry name" value="Orn/DAP/Arg_de-COase"/>
</dbReference>
<keyword evidence="5 7" id="KW-0457">Lysine biosynthesis</keyword>
<evidence type="ECO:0000256" key="4">
    <source>
        <dbReference type="ARBA" id="ARBA00023239"/>
    </source>
</evidence>
<evidence type="ECO:0000256" key="1">
    <source>
        <dbReference type="ARBA" id="ARBA00001933"/>
    </source>
</evidence>
<dbReference type="InterPro" id="IPR002986">
    <property type="entry name" value="DAP_deCOOHase_LysA"/>
</dbReference>
<feature type="binding site" evidence="5">
    <location>
        <position position="375"/>
    </location>
    <ligand>
        <name>pyridoxal 5'-phosphate</name>
        <dbReference type="ChEBI" id="CHEBI:597326"/>
    </ligand>
</feature>
<comment type="subunit">
    <text evidence="5">Homodimer.</text>
</comment>
<feature type="binding site" evidence="5">
    <location>
        <position position="224"/>
    </location>
    <ligand>
        <name>pyridoxal 5'-phosphate</name>
        <dbReference type="ChEBI" id="CHEBI:597326"/>
    </ligand>
</feature>
<feature type="domain" description="Orn/DAP/Arg decarboxylase 2 N-terminal" evidence="8">
    <location>
        <begin position="30"/>
        <end position="274"/>
    </location>
</feature>
<comment type="cofactor">
    <cofactor evidence="1 5 7">
        <name>pyridoxal 5'-phosphate</name>
        <dbReference type="ChEBI" id="CHEBI:597326"/>
    </cofactor>
</comment>
<feature type="modified residue" description="N6-(pyridoxal phosphate)lysine" evidence="5">
    <location>
        <position position="48"/>
    </location>
</feature>
<dbReference type="RefSeq" id="WP_106197891.1">
    <property type="nucleotide sequence ID" value="NZ_JAXEIU010000059.1"/>
</dbReference>
<sequence>MSNSIFSDEIIREGVAQYGTPFWLYDRATIEKRVQELKCFDTVRFAQKACPNLSIISLIKKCGAVVDAVSAGEIVRALRAGFKGDESDKQVPQIVYTADIFDRDALELVKKYNIHVNVGSADMIQQLADAGVKSNLTLRVNPGFGHGHSQKTNTGGPLSKHGVWHSQIKDCVKLAQANGMWITGLHMHIGSGSDFEHLSKVCDAMRDASRRLGSHLRVISAGGGLPIPYKESEKGNRIDVKAYYDLWDKARKDIAQSIGHDVALEVEPGRYLVAESAVLVAEIRAVKFQEDKLFYLVDAGFNDLVRPSFYGSYHAISIVSKDGRKLDSEKDVIVAGPLCESGDVFTQEEGGFVVTRKLPEAKVGDFLVLHDAGAYGSAMSSNYNSRRYAPEILLSNGELHVIRERQTFEQLMENEKIIAL</sequence>
<comment type="pathway">
    <text evidence="5 7">Amino-acid biosynthesis; L-lysine biosynthesis via DAP pathway; L-lysine from DL-2,6-diaminopimelate: step 1/1.</text>
</comment>
<evidence type="ECO:0000256" key="3">
    <source>
        <dbReference type="ARBA" id="ARBA00022898"/>
    </source>
</evidence>
<keyword evidence="2 5" id="KW-0210">Decarboxylase</keyword>
<feature type="binding site" evidence="5">
    <location>
        <position position="375"/>
    </location>
    <ligand>
        <name>substrate</name>
    </ligand>
</feature>
<comment type="similarity">
    <text evidence="5">Belongs to the Orn/Lys/Arg decarboxylase class-II family. LysA subfamily.</text>
</comment>
<proteinExistence type="inferred from homology"/>
<evidence type="ECO:0000259" key="8">
    <source>
        <dbReference type="Pfam" id="PF02784"/>
    </source>
</evidence>
<evidence type="ECO:0000256" key="6">
    <source>
        <dbReference type="NCBIfam" id="TIGR01048"/>
    </source>
</evidence>
<dbReference type="CDD" id="cd06828">
    <property type="entry name" value="PLPDE_III_DapDC"/>
    <property type="match status" value="1"/>
</dbReference>
<dbReference type="PANTHER" id="PTHR43727:SF2">
    <property type="entry name" value="GROUP IV DECARBOXYLASE"/>
    <property type="match status" value="1"/>
</dbReference>